<name>A0ABW6SHG2_9ACTN</name>
<comment type="caution">
    <text evidence="2">The sequence shown here is derived from an EMBL/GenBank/DDBJ whole genome shotgun (WGS) entry which is preliminary data.</text>
</comment>
<dbReference type="EMBL" id="JBIASD010000001">
    <property type="protein sequence ID" value="MFF3664281.1"/>
    <property type="molecule type" value="Genomic_DNA"/>
</dbReference>
<gene>
    <name evidence="2" type="ORF">ACFYXI_01710</name>
</gene>
<evidence type="ECO:0008006" key="4">
    <source>
        <dbReference type="Google" id="ProtNLM"/>
    </source>
</evidence>
<dbReference type="Proteomes" id="UP001602013">
    <property type="component" value="Unassembled WGS sequence"/>
</dbReference>
<evidence type="ECO:0000313" key="3">
    <source>
        <dbReference type="Proteomes" id="UP001602013"/>
    </source>
</evidence>
<accession>A0ABW6SHG2</accession>
<proteinExistence type="predicted"/>
<keyword evidence="3" id="KW-1185">Reference proteome</keyword>
<keyword evidence="1" id="KW-0732">Signal</keyword>
<dbReference type="RefSeq" id="WP_387408384.1">
    <property type="nucleotide sequence ID" value="NZ_JBIASD010000001.1"/>
</dbReference>
<reference evidence="2 3" key="1">
    <citation type="submission" date="2024-10" db="EMBL/GenBank/DDBJ databases">
        <title>The Natural Products Discovery Center: Release of the First 8490 Sequenced Strains for Exploring Actinobacteria Biosynthetic Diversity.</title>
        <authorList>
            <person name="Kalkreuter E."/>
            <person name="Kautsar S.A."/>
            <person name="Yang D."/>
            <person name="Bader C.D."/>
            <person name="Teijaro C.N."/>
            <person name="Fluegel L."/>
            <person name="Davis C.M."/>
            <person name="Simpson J.R."/>
            <person name="Lauterbach L."/>
            <person name="Steele A.D."/>
            <person name="Gui C."/>
            <person name="Meng S."/>
            <person name="Li G."/>
            <person name="Viehrig K."/>
            <person name="Ye F."/>
            <person name="Su P."/>
            <person name="Kiefer A.F."/>
            <person name="Nichols A."/>
            <person name="Cepeda A.J."/>
            <person name="Yan W."/>
            <person name="Fan B."/>
            <person name="Jiang Y."/>
            <person name="Adhikari A."/>
            <person name="Zheng C.-J."/>
            <person name="Schuster L."/>
            <person name="Cowan T.M."/>
            <person name="Smanski M.J."/>
            <person name="Chevrette M.G."/>
            <person name="De Carvalho L.P.S."/>
            <person name="Shen B."/>
        </authorList>
    </citation>
    <scope>NUCLEOTIDE SEQUENCE [LARGE SCALE GENOMIC DNA]</scope>
    <source>
        <strain evidence="2 3">NPDC002173</strain>
    </source>
</reference>
<evidence type="ECO:0000313" key="2">
    <source>
        <dbReference type="EMBL" id="MFF3664281.1"/>
    </source>
</evidence>
<protein>
    <recommendedName>
        <fullName evidence="4">Enoyl reductase</fullName>
    </recommendedName>
</protein>
<evidence type="ECO:0000256" key="1">
    <source>
        <dbReference type="SAM" id="SignalP"/>
    </source>
</evidence>
<feature type="signal peptide" evidence="1">
    <location>
        <begin position="1"/>
        <end position="33"/>
    </location>
</feature>
<organism evidence="2 3">
    <name type="scientific">Microtetraspora malaysiensis</name>
    <dbReference type="NCBI Taxonomy" id="161358"/>
    <lineage>
        <taxon>Bacteria</taxon>
        <taxon>Bacillati</taxon>
        <taxon>Actinomycetota</taxon>
        <taxon>Actinomycetes</taxon>
        <taxon>Streptosporangiales</taxon>
        <taxon>Streptosporangiaceae</taxon>
        <taxon>Microtetraspora</taxon>
    </lineage>
</organism>
<sequence length="337" mass="35225">MRSSAARSRPLAAVLALPLPLALVLSLSPAARAAVSAAPTPGPGRPTAEGFQEGRTAGIRLRNSSIVLSGNGLGGGGAKGDGYRIPRPCWYEPYKNADEMVREQDEALRHALGADPDLAGSGGDTNSLLQRYRDKLGQEGRWWRPAYNDADPNGLACAGALTPAVWVQNGQTPPAGITPEELLQIARAALTVPEPKLKLSPDARSFVNLPTWVWLDGAGPVTRSVTATLPGVMSATVTATLKNIEIDAGTTSDRAEVRQSCGATGHPYAKGGDFTCGVRYLRASIDLPRQVYTMTVTAVWPVTGAVGQGGAPIAYTPLRATVTRDVPVGEVQSVVTG</sequence>
<feature type="chain" id="PRO_5046087981" description="Enoyl reductase" evidence="1">
    <location>
        <begin position="34"/>
        <end position="337"/>
    </location>
</feature>